<dbReference type="SUPFAM" id="SSF55159">
    <property type="entry name" value="eIF1-like"/>
    <property type="match status" value="1"/>
</dbReference>
<dbReference type="GeneID" id="63786507"/>
<dbReference type="InterPro" id="IPR046447">
    <property type="entry name" value="DENR_C"/>
</dbReference>
<dbReference type="Proteomes" id="UP000193685">
    <property type="component" value="Unassembled WGS sequence"/>
</dbReference>
<dbReference type="InterPro" id="IPR036877">
    <property type="entry name" value="SUI1_dom_sf"/>
</dbReference>
<comment type="similarity">
    <text evidence="1">Belongs to the DENR family.</text>
</comment>
<protein>
    <recommendedName>
        <fullName evidence="3">Translation machinery-associated protein 22</fullName>
    </recommendedName>
</protein>
<name>A0A1Y2F1D9_PROLT</name>
<dbReference type="PANTHER" id="PTHR12789">
    <property type="entry name" value="DENSITY-REGULATED PROTEIN HOMOLOG"/>
    <property type="match status" value="1"/>
</dbReference>
<dbReference type="PROSITE" id="PS50296">
    <property type="entry name" value="SUI1"/>
    <property type="match status" value="1"/>
</dbReference>
<evidence type="ECO:0000313" key="6">
    <source>
        <dbReference type="Proteomes" id="UP000193685"/>
    </source>
</evidence>
<proteinExistence type="inferred from homology"/>
<feature type="domain" description="SUI1" evidence="4">
    <location>
        <begin position="89"/>
        <end position="160"/>
    </location>
</feature>
<evidence type="ECO:0000259" key="4">
    <source>
        <dbReference type="PROSITE" id="PS50296"/>
    </source>
</evidence>
<organism evidence="5 6">
    <name type="scientific">Protomyces lactucae-debilis</name>
    <dbReference type="NCBI Taxonomy" id="2754530"/>
    <lineage>
        <taxon>Eukaryota</taxon>
        <taxon>Fungi</taxon>
        <taxon>Dikarya</taxon>
        <taxon>Ascomycota</taxon>
        <taxon>Taphrinomycotina</taxon>
        <taxon>Taphrinomycetes</taxon>
        <taxon>Taphrinales</taxon>
        <taxon>Protomycetaceae</taxon>
        <taxon>Protomyces</taxon>
    </lineage>
</organism>
<keyword evidence="5" id="KW-0396">Initiation factor</keyword>
<dbReference type="CDD" id="cd11607">
    <property type="entry name" value="DENR_C"/>
    <property type="match status" value="1"/>
</dbReference>
<dbReference type="OrthoDB" id="277199at2759"/>
<keyword evidence="5" id="KW-0648">Protein biosynthesis</keyword>
<accession>A0A1Y2F1D9</accession>
<evidence type="ECO:0000256" key="1">
    <source>
        <dbReference type="ARBA" id="ARBA00007514"/>
    </source>
</evidence>
<dbReference type="Pfam" id="PF01253">
    <property type="entry name" value="SUI1"/>
    <property type="match status" value="1"/>
</dbReference>
<dbReference type="InterPro" id="IPR048517">
    <property type="entry name" value="DENR_N"/>
</dbReference>
<evidence type="ECO:0000256" key="2">
    <source>
        <dbReference type="ARBA" id="ARBA00011742"/>
    </source>
</evidence>
<sequence length="181" mass="20487">MAEVEQAQVPEGNPPRISPVYCGVCSLPPEYCEFQPSVAKCKDWLEQNDTELFSKIFAGLELTDKQQKTTEKHEAKQARAMEKKMQSKVLIKRIERGKRKYVTGVFGLEVFGIELKPAAKKFANKFATGASVSKNNQGQDEIVVQGDVSDDLFDFMTEDKFFKAVPEDNIDCIEEKRKSVR</sequence>
<evidence type="ECO:0000313" key="5">
    <source>
        <dbReference type="EMBL" id="ORY77702.1"/>
    </source>
</evidence>
<dbReference type="GO" id="GO:0003743">
    <property type="term" value="F:translation initiation factor activity"/>
    <property type="evidence" value="ECO:0007669"/>
    <property type="project" value="UniProtKB-KW"/>
</dbReference>
<dbReference type="AlphaFoldDB" id="A0A1Y2F1D9"/>
<dbReference type="PANTHER" id="PTHR12789:SF0">
    <property type="entry name" value="DENSITY-REGULATED PROTEIN"/>
    <property type="match status" value="1"/>
</dbReference>
<dbReference type="GO" id="GO:0002188">
    <property type="term" value="P:translation reinitiation"/>
    <property type="evidence" value="ECO:0007669"/>
    <property type="project" value="TreeGrafter"/>
</dbReference>
<dbReference type="GO" id="GO:0001731">
    <property type="term" value="P:formation of translation preinitiation complex"/>
    <property type="evidence" value="ECO:0007669"/>
    <property type="project" value="TreeGrafter"/>
</dbReference>
<dbReference type="Pfam" id="PF21023">
    <property type="entry name" value="DENR_N"/>
    <property type="match status" value="1"/>
</dbReference>
<gene>
    <name evidence="5" type="ORF">BCR37DRAFT_382591</name>
</gene>
<dbReference type="EMBL" id="MCFI01000019">
    <property type="protein sequence ID" value="ORY77702.1"/>
    <property type="molecule type" value="Genomic_DNA"/>
</dbReference>
<dbReference type="InterPro" id="IPR050318">
    <property type="entry name" value="DENR/SUI1_TIF"/>
</dbReference>
<keyword evidence="6" id="KW-1185">Reference proteome</keyword>
<comment type="caution">
    <text evidence="5">The sequence shown here is derived from an EMBL/GenBank/DDBJ whole genome shotgun (WGS) entry which is preliminary data.</text>
</comment>
<dbReference type="GO" id="GO:0003729">
    <property type="term" value="F:mRNA binding"/>
    <property type="evidence" value="ECO:0007669"/>
    <property type="project" value="TreeGrafter"/>
</dbReference>
<comment type="subunit">
    <text evidence="2">Interacts with the 40S ribosomal subunit.</text>
</comment>
<evidence type="ECO:0000256" key="3">
    <source>
        <dbReference type="ARBA" id="ARBA00020058"/>
    </source>
</evidence>
<dbReference type="Gene3D" id="3.30.780.10">
    <property type="entry name" value="SUI1-like domain"/>
    <property type="match status" value="1"/>
</dbReference>
<dbReference type="InterPro" id="IPR001950">
    <property type="entry name" value="SUI1"/>
</dbReference>
<dbReference type="RefSeq" id="XP_040723087.1">
    <property type="nucleotide sequence ID" value="XM_040869908.1"/>
</dbReference>
<dbReference type="OMA" id="PIKVQYC"/>
<reference evidence="5 6" key="1">
    <citation type="submission" date="2016-07" db="EMBL/GenBank/DDBJ databases">
        <title>Pervasive Adenine N6-methylation of Active Genes in Fungi.</title>
        <authorList>
            <consortium name="DOE Joint Genome Institute"/>
            <person name="Mondo S.J."/>
            <person name="Dannebaum R.O."/>
            <person name="Kuo R.C."/>
            <person name="Labutti K."/>
            <person name="Haridas S."/>
            <person name="Kuo A."/>
            <person name="Salamov A."/>
            <person name="Ahrendt S.R."/>
            <person name="Lipzen A."/>
            <person name="Sullivan W."/>
            <person name="Andreopoulos W.B."/>
            <person name="Clum A."/>
            <person name="Lindquist E."/>
            <person name="Daum C."/>
            <person name="Ramamoorthy G.K."/>
            <person name="Gryganskyi A."/>
            <person name="Culley D."/>
            <person name="Magnuson J.K."/>
            <person name="James T.Y."/>
            <person name="O'Malley M.A."/>
            <person name="Stajich J.E."/>
            <person name="Spatafora J.W."/>
            <person name="Visel A."/>
            <person name="Grigoriev I.V."/>
        </authorList>
    </citation>
    <scope>NUCLEOTIDE SEQUENCE [LARGE SCALE GENOMIC DNA]</scope>
    <source>
        <strain evidence="5 6">12-1054</strain>
    </source>
</reference>
<dbReference type="STRING" id="56484.A0A1Y2F1D9"/>